<organism evidence="1 2">
    <name type="scientific">Capnocytophaga gingivalis</name>
    <dbReference type="NCBI Taxonomy" id="1017"/>
    <lineage>
        <taxon>Bacteria</taxon>
        <taxon>Pseudomonadati</taxon>
        <taxon>Bacteroidota</taxon>
        <taxon>Flavobacteriia</taxon>
        <taxon>Flavobacteriales</taxon>
        <taxon>Flavobacteriaceae</taxon>
        <taxon>Capnocytophaga</taxon>
    </lineage>
</organism>
<dbReference type="Proteomes" id="UP000217250">
    <property type="component" value="Chromosome"/>
</dbReference>
<dbReference type="KEGG" id="cgh:CGC50_02690"/>
<evidence type="ECO:0000313" key="1">
    <source>
        <dbReference type="EMBL" id="ATA86153.1"/>
    </source>
</evidence>
<protein>
    <submittedName>
        <fullName evidence="1">Uncharacterized protein</fullName>
    </submittedName>
</protein>
<sequence>MNKIINRTLLLEWGESDTCLEEAGDVFFFDINNHLSGVNIILQHNVGSCILPSLPSFLLEEQKPTTLTKLSREDFTFEVDDYTHTRSYLCEDNLVFSYTNCNKLLDLVILKITENLYFILNQEKVLQYIVVTDISTILFNDLYYLKEKEVRELYYLTYTLNSYDVVQYVSILEKIQNNKYYRQQILEDVADDLVNDLNELLED</sequence>
<dbReference type="AlphaFoldDB" id="A0A250FM23"/>
<dbReference type="GeneID" id="84807465"/>
<proteinExistence type="predicted"/>
<accession>A0A250FM23</accession>
<dbReference type="RefSeq" id="WP_095909568.1">
    <property type="nucleotide sequence ID" value="NZ_CAUPXI010000011.1"/>
</dbReference>
<dbReference type="EMBL" id="CP022386">
    <property type="protein sequence ID" value="ATA86153.1"/>
    <property type="molecule type" value="Genomic_DNA"/>
</dbReference>
<gene>
    <name evidence="1" type="ORF">CGC50_02690</name>
</gene>
<dbReference type="OrthoDB" id="1149121at2"/>
<name>A0A250FM23_9FLAO</name>
<reference evidence="2" key="1">
    <citation type="submission" date="2017-06" db="EMBL/GenBank/DDBJ databases">
        <title>Capnocytophaga spp. assemblies.</title>
        <authorList>
            <person name="Gulvik C.A."/>
        </authorList>
    </citation>
    <scope>NUCLEOTIDE SEQUENCE [LARGE SCALE GENOMIC DNA]</scope>
    <source>
        <strain evidence="2">H1496</strain>
    </source>
</reference>
<evidence type="ECO:0000313" key="2">
    <source>
        <dbReference type="Proteomes" id="UP000217250"/>
    </source>
</evidence>